<protein>
    <recommendedName>
        <fullName evidence="7">Oxysterol-binding protein</fullName>
    </recommendedName>
</protein>
<comment type="caution">
    <text evidence="11">The sequence shown here is derived from an EMBL/GenBank/DDBJ whole genome shotgun (WGS) entry which is preliminary data.</text>
</comment>
<dbReference type="InterPro" id="IPR000648">
    <property type="entry name" value="Oxysterol-bd"/>
</dbReference>
<keyword evidence="2 7" id="KW-0813">Transport</keyword>
<feature type="compositionally biased region" description="Polar residues" evidence="9">
    <location>
        <begin position="364"/>
        <end position="373"/>
    </location>
</feature>
<dbReference type="SUPFAM" id="SSF144000">
    <property type="entry name" value="Oxysterol-binding protein-like"/>
    <property type="match status" value="1"/>
</dbReference>
<dbReference type="Pfam" id="PF01237">
    <property type="entry name" value="Oxysterol_BP"/>
    <property type="match status" value="1"/>
</dbReference>
<organism evidence="11 12">
    <name type="scientific">Porites lobata</name>
    <dbReference type="NCBI Taxonomy" id="104759"/>
    <lineage>
        <taxon>Eukaryota</taxon>
        <taxon>Metazoa</taxon>
        <taxon>Cnidaria</taxon>
        <taxon>Anthozoa</taxon>
        <taxon>Hexacorallia</taxon>
        <taxon>Scleractinia</taxon>
        <taxon>Fungiina</taxon>
        <taxon>Poritidae</taxon>
        <taxon>Porites</taxon>
    </lineage>
</organism>
<evidence type="ECO:0000256" key="9">
    <source>
        <dbReference type="SAM" id="MobiDB-lite"/>
    </source>
</evidence>
<evidence type="ECO:0000313" key="12">
    <source>
        <dbReference type="Proteomes" id="UP001159405"/>
    </source>
</evidence>
<keyword evidence="12" id="KW-1185">Reference proteome</keyword>
<feature type="domain" description="PH" evidence="10">
    <location>
        <begin position="78"/>
        <end position="171"/>
    </location>
</feature>
<dbReference type="InterPro" id="IPR001849">
    <property type="entry name" value="PH_domain"/>
</dbReference>
<gene>
    <name evidence="11" type="ORF">PLOB_00019649</name>
</gene>
<evidence type="ECO:0000256" key="5">
    <source>
        <dbReference type="ARBA" id="ARBA00023121"/>
    </source>
</evidence>
<name>A0ABN8NKR3_9CNID</name>
<evidence type="ECO:0000256" key="6">
    <source>
        <dbReference type="RuleBase" id="RU003844"/>
    </source>
</evidence>
<evidence type="ECO:0000259" key="10">
    <source>
        <dbReference type="PROSITE" id="PS50003"/>
    </source>
</evidence>
<evidence type="ECO:0000256" key="7">
    <source>
        <dbReference type="RuleBase" id="RU003845"/>
    </source>
</evidence>
<dbReference type="SUPFAM" id="SSF50729">
    <property type="entry name" value="PH domain-like"/>
    <property type="match status" value="1"/>
</dbReference>
<dbReference type="Gene3D" id="2.30.29.30">
    <property type="entry name" value="Pleckstrin-homology domain (PH domain)/Phosphotyrosine-binding domain (PTB)"/>
    <property type="match status" value="1"/>
</dbReference>
<evidence type="ECO:0000313" key="11">
    <source>
        <dbReference type="EMBL" id="CAH3110677.1"/>
    </source>
</evidence>
<dbReference type="InterPro" id="IPR011993">
    <property type="entry name" value="PH-like_dom_sf"/>
</dbReference>
<feature type="region of interest" description="Disordered" evidence="9">
    <location>
        <begin position="310"/>
        <end position="336"/>
    </location>
</feature>
<feature type="region of interest" description="Disordered" evidence="9">
    <location>
        <begin position="364"/>
        <end position="396"/>
    </location>
</feature>
<comment type="similarity">
    <text evidence="1 6">Belongs to the OSBP family.</text>
</comment>
<dbReference type="PROSITE" id="PS50003">
    <property type="entry name" value="PH_DOMAIN"/>
    <property type="match status" value="1"/>
</dbReference>
<evidence type="ECO:0000256" key="3">
    <source>
        <dbReference type="ARBA" id="ARBA00022553"/>
    </source>
</evidence>
<dbReference type="PANTHER" id="PTHR10972">
    <property type="entry name" value="OXYSTEROL-BINDING PROTEIN-RELATED"/>
    <property type="match status" value="1"/>
</dbReference>
<keyword evidence="3" id="KW-0597">Phosphoprotein</keyword>
<reference evidence="11 12" key="1">
    <citation type="submission" date="2022-05" db="EMBL/GenBank/DDBJ databases">
        <authorList>
            <consortium name="Genoscope - CEA"/>
            <person name="William W."/>
        </authorList>
    </citation>
    <scope>NUCLEOTIDE SEQUENCE [LARGE SCALE GENOMIC DNA]</scope>
</reference>
<evidence type="ECO:0000256" key="1">
    <source>
        <dbReference type="ARBA" id="ARBA00008842"/>
    </source>
</evidence>
<dbReference type="EMBL" id="CALNXK010000023">
    <property type="protein sequence ID" value="CAH3110677.1"/>
    <property type="molecule type" value="Genomic_DNA"/>
</dbReference>
<dbReference type="InterPro" id="IPR037239">
    <property type="entry name" value="OSBP_sf"/>
</dbReference>
<proteinExistence type="inferred from homology"/>
<keyword evidence="4 7" id="KW-0445">Lipid transport</keyword>
<feature type="compositionally biased region" description="Acidic residues" evidence="9">
    <location>
        <begin position="324"/>
        <end position="336"/>
    </location>
</feature>
<dbReference type="PANTHER" id="PTHR10972:SF205">
    <property type="entry name" value="OXYSTEROL-BINDING PROTEIN 1"/>
    <property type="match status" value="1"/>
</dbReference>
<keyword evidence="5" id="KW-0446">Lipid-binding</keyword>
<feature type="region of interest" description="Disordered" evidence="9">
    <location>
        <begin position="703"/>
        <end position="722"/>
    </location>
</feature>
<dbReference type="Gene3D" id="2.40.160.120">
    <property type="match status" value="1"/>
</dbReference>
<feature type="coiled-coil region" evidence="8">
    <location>
        <begin position="276"/>
        <end position="303"/>
    </location>
</feature>
<dbReference type="InterPro" id="IPR018494">
    <property type="entry name" value="Oxysterol-bd_CS"/>
</dbReference>
<evidence type="ECO:0000256" key="2">
    <source>
        <dbReference type="ARBA" id="ARBA00022448"/>
    </source>
</evidence>
<dbReference type="Proteomes" id="UP001159405">
    <property type="component" value="Unassembled WGS sequence"/>
</dbReference>
<sequence length="856" mass="97011">MGIVCSCKSDRTCRAESLLRVDHGSIEFRHLHSGSPIIRVRLAVPSCHVIMSRSTDEDFAFVDIPSENVTMPDGQVCADHFRGWLLKWTNYIKGYQKRWFVLSNGLLSYYRSQAEMAHTCRGTINLAGAFIDAEDSCNFVISNGGTQIFYMRANSEVERQRWVTALELAKAKAIKLLESDEEEESNNDQAEDIKPLNTKLDDLQTCNDLVGKHGSALQRAVVELQEVEDNSTLFTKLKLVNEKATLFRITANAMISACAEFLELAQTQEKRWQKSLQLERQRRVTLEETVEALARQHNTLERACRKSTGANLADMPGVELGRDSDEEEEAVEEEDDENAEFFDAIAEHPEGFTIAVSKSHESLQSISSDTSMELESASKLGTNKEEASEDTAATETTTDVVCATGKEDSQISASDDTNAGLKIVTAPFTVEGSFGVSSQSTDKLVTKYYRKKIPDKPDISINLWSIMKNCIGKELSKIPMPVNFNEPISMLQRLTEELEYAHLLDKAAACESSTEQMCYVAAFTTSSYSTTAARTSKPFNPLLGETFEFDRTEDLGWRYLAEQVSHHPPASALHVEHKDWTFWQEFALTSKFRGKYLQVIPHGTAHLKFTKTGYHYSWKKVTTTVHNIIVGKLWIDQSGEMDIQNHTTKDVCHLKYDAYNYFGRDTPRKVTGVVTDHNKVVRYVISGTWDNKMDGSKVVYTRSPPSAVKQPPSTPHKSQAQTLPPVSLWKKNPAVPGCEKMYYFTELTLALNQPDSSVAPTDSRRRPDQRLMENCKWDEANQEKQKLEELQRTRRRKREFEASEAEREGKVYEGYKPVWFENVVDELSDSSIHVYKGGYWEAKERKDWSLCPEIYS</sequence>
<dbReference type="Pfam" id="PF00169">
    <property type="entry name" value="PH"/>
    <property type="match status" value="1"/>
</dbReference>
<accession>A0ABN8NKR3</accession>
<keyword evidence="8" id="KW-0175">Coiled coil</keyword>
<dbReference type="PROSITE" id="PS01013">
    <property type="entry name" value="OSBP"/>
    <property type="match status" value="1"/>
</dbReference>
<evidence type="ECO:0000256" key="8">
    <source>
        <dbReference type="SAM" id="Coils"/>
    </source>
</evidence>
<dbReference type="CDD" id="cd13284">
    <property type="entry name" value="PH_OSBP_ORP4"/>
    <property type="match status" value="1"/>
</dbReference>
<evidence type="ECO:0000256" key="4">
    <source>
        <dbReference type="ARBA" id="ARBA00023055"/>
    </source>
</evidence>
<dbReference type="SMART" id="SM00233">
    <property type="entry name" value="PH"/>
    <property type="match status" value="1"/>
</dbReference>